<feature type="region of interest" description="Disordered" evidence="17">
    <location>
        <begin position="65"/>
        <end position="89"/>
    </location>
</feature>
<dbReference type="NCBIfam" id="TIGR00756">
    <property type="entry name" value="PPR"/>
    <property type="match status" value="1"/>
</dbReference>
<dbReference type="EMBL" id="QPKB01000005">
    <property type="protein sequence ID" value="RWR84746.1"/>
    <property type="molecule type" value="Genomic_DNA"/>
</dbReference>
<proteinExistence type="inferred from homology"/>
<comment type="cofactor">
    <cofactor evidence="2">
        <name>Mg(2+)</name>
        <dbReference type="ChEBI" id="CHEBI:18420"/>
    </cofactor>
</comment>
<feature type="domain" description="PRORP" evidence="18">
    <location>
        <begin position="329"/>
        <end position="555"/>
    </location>
</feature>
<dbReference type="GO" id="GO:0004526">
    <property type="term" value="F:ribonuclease P activity"/>
    <property type="evidence" value="ECO:0007669"/>
    <property type="project" value="UniProtKB-EC"/>
</dbReference>
<dbReference type="GO" id="GO:0046872">
    <property type="term" value="F:metal ion binding"/>
    <property type="evidence" value="ECO:0007669"/>
    <property type="project" value="UniProtKB-KW"/>
</dbReference>
<protein>
    <recommendedName>
        <fullName evidence="5">ribonuclease P</fullName>
        <ecNumber evidence="5">3.1.26.5</ecNumber>
    </recommendedName>
</protein>
<evidence type="ECO:0000256" key="14">
    <source>
        <dbReference type="ARBA" id="ARBA00023128"/>
    </source>
</evidence>
<evidence type="ECO:0000313" key="21">
    <source>
        <dbReference type="Proteomes" id="UP000283530"/>
    </source>
</evidence>
<dbReference type="GO" id="GO:0001682">
    <property type="term" value="P:tRNA 5'-leader removal"/>
    <property type="evidence" value="ECO:0007669"/>
    <property type="project" value="TreeGrafter"/>
</dbReference>
<dbReference type="FunFam" id="3.40.50.11980:FF:000002">
    <property type="entry name" value="Proteinaceous RNase P 2"/>
    <property type="match status" value="1"/>
</dbReference>
<dbReference type="PANTHER" id="PTHR13547">
    <property type="match status" value="1"/>
</dbReference>
<evidence type="ECO:0000256" key="12">
    <source>
        <dbReference type="ARBA" id="ARBA00022842"/>
    </source>
</evidence>
<dbReference type="PROSITE" id="PS51375">
    <property type="entry name" value="PPR"/>
    <property type="match status" value="1"/>
</dbReference>
<dbReference type="Gene3D" id="1.25.40.10">
    <property type="entry name" value="Tetratricopeptide repeat domain"/>
    <property type="match status" value="1"/>
</dbReference>
<keyword evidence="9" id="KW-0677">Repeat</keyword>
<dbReference type="OrthoDB" id="46913at2759"/>
<accession>A0A443P221</accession>
<evidence type="ECO:0000256" key="1">
    <source>
        <dbReference type="ARBA" id="ARBA00000928"/>
    </source>
</evidence>
<comment type="similarity">
    <text evidence="4">Belongs to the PPR family. P subfamily.</text>
</comment>
<dbReference type="InterPro" id="IPR031595">
    <property type="entry name" value="PRORP_C"/>
</dbReference>
<keyword evidence="21" id="KW-1185">Reference proteome</keyword>
<organism evidence="20 21">
    <name type="scientific">Cinnamomum micranthum f. kanehirae</name>
    <dbReference type="NCBI Taxonomy" id="337451"/>
    <lineage>
        <taxon>Eukaryota</taxon>
        <taxon>Viridiplantae</taxon>
        <taxon>Streptophyta</taxon>
        <taxon>Embryophyta</taxon>
        <taxon>Tracheophyta</taxon>
        <taxon>Spermatophyta</taxon>
        <taxon>Magnoliopsida</taxon>
        <taxon>Magnoliidae</taxon>
        <taxon>Laurales</taxon>
        <taxon>Lauraceae</taxon>
        <taxon>Cinnamomum</taxon>
    </lineage>
</organism>
<keyword evidence="6" id="KW-0819">tRNA processing</keyword>
<evidence type="ECO:0000256" key="3">
    <source>
        <dbReference type="ARBA" id="ARBA00004173"/>
    </source>
</evidence>
<keyword evidence="11" id="KW-0862">Zinc</keyword>
<dbReference type="InterPro" id="IPR011990">
    <property type="entry name" value="TPR-like_helical_dom_sf"/>
</dbReference>
<keyword evidence="10" id="KW-0378">Hydrolase</keyword>
<comment type="catalytic activity">
    <reaction evidence="1">
        <text>Endonucleolytic cleavage of RNA, removing 5'-extranucleotides from tRNA precursor.</text>
        <dbReference type="EC" id="3.1.26.5"/>
    </reaction>
</comment>
<dbReference type="Gene3D" id="3.40.50.11980">
    <property type="match status" value="1"/>
</dbReference>
<evidence type="ECO:0000313" key="20">
    <source>
        <dbReference type="EMBL" id="RWR84746.1"/>
    </source>
</evidence>
<keyword evidence="7" id="KW-0540">Nuclease</keyword>
<dbReference type="PANTHER" id="PTHR13547:SF1">
    <property type="entry name" value="MITOCHONDRIAL RIBONUCLEASE P CATALYTIC SUBUNIT"/>
    <property type="match status" value="1"/>
</dbReference>
<comment type="subcellular location">
    <subcellularLocation>
        <location evidence="3">Mitochondrion</location>
    </subcellularLocation>
</comment>
<dbReference type="InterPro" id="IPR033443">
    <property type="entry name" value="PROP1-like_PPR_dom"/>
</dbReference>
<gene>
    <name evidence="20" type="ORF">CKAN_01357100</name>
</gene>
<keyword evidence="14" id="KW-0496">Mitochondrion</keyword>
<dbReference type="EC" id="3.1.26.5" evidence="5"/>
<dbReference type="Pfam" id="PF17177">
    <property type="entry name" value="PPR_long"/>
    <property type="match status" value="1"/>
</dbReference>
<evidence type="ECO:0000256" key="6">
    <source>
        <dbReference type="ARBA" id="ARBA00022694"/>
    </source>
</evidence>
<evidence type="ECO:0000256" key="4">
    <source>
        <dbReference type="ARBA" id="ARBA00007626"/>
    </source>
</evidence>
<keyword evidence="13" id="KW-0809">Transit peptide</keyword>
<dbReference type="AlphaFoldDB" id="A0A443P221"/>
<reference evidence="20 21" key="1">
    <citation type="journal article" date="2019" name="Nat. Plants">
        <title>Stout camphor tree genome fills gaps in understanding of flowering plant genome evolution.</title>
        <authorList>
            <person name="Chaw S.M."/>
            <person name="Liu Y.C."/>
            <person name="Wu Y.W."/>
            <person name="Wang H.Y."/>
            <person name="Lin C.I."/>
            <person name="Wu C.S."/>
            <person name="Ke H.M."/>
            <person name="Chang L.Y."/>
            <person name="Hsu C.Y."/>
            <person name="Yang H.T."/>
            <person name="Sudianto E."/>
            <person name="Hsu M.H."/>
            <person name="Wu K.P."/>
            <person name="Wang L.N."/>
            <person name="Leebens-Mack J.H."/>
            <person name="Tsai I.J."/>
        </authorList>
    </citation>
    <scope>NUCLEOTIDE SEQUENCE [LARGE SCALE GENOMIC DNA]</scope>
    <source>
        <strain evidence="21">cv. Chaw 1501</strain>
        <tissue evidence="20">Young leaves</tissue>
    </source>
</reference>
<dbReference type="FunFam" id="1.25.40.10:FF:000339">
    <property type="entry name" value="Proteinaceous RNase P 1, chloroplastic/mitochondrial"/>
    <property type="match status" value="1"/>
</dbReference>
<sequence length="600" mass="66981">MRIQCYLSLSSFISSLFSKTPSPFLYHSPSLTTATSSSSFLSFKTLPINKAAIFHLSSAIQSSTAPIPSEEETHLSKRKTKKERQASPESQLRFKLDMCSKKCDVKGALRLYDDARSRGTPLSQYHYNVLLYLCSASKEAESDANSGANRGFEIFHQMGVEKIRPNEATFTSLARLAASMDDPELAFEMVKNMASSRMKLKLRSYGPALFGFCRKGEAEKAYEVCDHMEASGVLPEEPELAALLRVSVDSGRGDKVYQMLHRLRANVRQVEESTSGIVEGWFGSAAAAEVGEVGWDVEKVKEGVVKGGGGWHGQGWLGKGNWRVVRTHMDEHGVCGSCGEKLVCIDIDPMETKNFASSLSSLACQKEVKANFTAFKEWLINHGPFETVIDAANMGIYNHKDFSFSQLNSVVKKIQQMSPTKKLPLIVLHDGRAWAGPARNPNNRQLLQRWWRSGMLYTVPAGSNDDWYWLYAAVSCNCLLVTNDEMRDHLFALLGTSFFPRWKEKHQVRLSFSKQGPIFHMPPPYSVVIQESEAGSWHVPIATGIDIETNRQWICATRAHVALSTQFRACSTYALNPSYMLQRDPDAGKGKEGMARRRQG</sequence>
<dbReference type="STRING" id="337451.A0A443P221"/>
<evidence type="ECO:0000256" key="15">
    <source>
        <dbReference type="ARBA" id="ARBA00023211"/>
    </source>
</evidence>
<evidence type="ECO:0000256" key="2">
    <source>
        <dbReference type="ARBA" id="ARBA00001946"/>
    </source>
</evidence>
<evidence type="ECO:0000256" key="17">
    <source>
        <dbReference type="SAM" id="MobiDB-lite"/>
    </source>
</evidence>
<evidence type="ECO:0000259" key="19">
    <source>
        <dbReference type="Pfam" id="PF17177"/>
    </source>
</evidence>
<evidence type="ECO:0000256" key="10">
    <source>
        <dbReference type="ARBA" id="ARBA00022801"/>
    </source>
</evidence>
<evidence type="ECO:0000256" key="8">
    <source>
        <dbReference type="ARBA" id="ARBA00022723"/>
    </source>
</evidence>
<evidence type="ECO:0000256" key="13">
    <source>
        <dbReference type="ARBA" id="ARBA00022946"/>
    </source>
</evidence>
<evidence type="ECO:0000256" key="16">
    <source>
        <dbReference type="PROSITE-ProRule" id="PRU00708"/>
    </source>
</evidence>
<dbReference type="GO" id="GO:0005739">
    <property type="term" value="C:mitochondrion"/>
    <property type="evidence" value="ECO:0007669"/>
    <property type="project" value="UniProtKB-SubCell"/>
</dbReference>
<evidence type="ECO:0000256" key="5">
    <source>
        <dbReference type="ARBA" id="ARBA00012179"/>
    </source>
</evidence>
<comment type="caution">
    <text evidence="20">The sequence shown here is derived from an EMBL/GenBank/DDBJ whole genome shotgun (WGS) entry which is preliminary data.</text>
</comment>
<evidence type="ECO:0000256" key="9">
    <source>
        <dbReference type="ARBA" id="ARBA00022737"/>
    </source>
</evidence>
<feature type="domain" description="PROP1-like PPR" evidence="19">
    <location>
        <begin position="80"/>
        <end position="289"/>
    </location>
</feature>
<evidence type="ECO:0000256" key="7">
    <source>
        <dbReference type="ARBA" id="ARBA00022722"/>
    </source>
</evidence>
<keyword evidence="12" id="KW-0460">Magnesium</keyword>
<dbReference type="Proteomes" id="UP000283530">
    <property type="component" value="Unassembled WGS sequence"/>
</dbReference>
<keyword evidence="8" id="KW-0479">Metal-binding</keyword>
<evidence type="ECO:0000256" key="11">
    <source>
        <dbReference type="ARBA" id="ARBA00022833"/>
    </source>
</evidence>
<name>A0A443P221_9MAGN</name>
<dbReference type="Pfam" id="PF16953">
    <property type="entry name" value="PRORP"/>
    <property type="match status" value="1"/>
</dbReference>
<evidence type="ECO:0000259" key="18">
    <source>
        <dbReference type="Pfam" id="PF16953"/>
    </source>
</evidence>
<keyword evidence="15" id="KW-0464">Manganese</keyword>
<feature type="repeat" description="PPR" evidence="16">
    <location>
        <begin position="201"/>
        <end position="235"/>
    </location>
</feature>
<dbReference type="InterPro" id="IPR002885">
    <property type="entry name" value="PPR_rpt"/>
</dbReference>